<keyword evidence="6" id="KW-1003">Cell membrane</keyword>
<dbReference type="Pfam" id="PF01061">
    <property type="entry name" value="ABC2_membrane"/>
    <property type="match status" value="1"/>
</dbReference>
<evidence type="ECO:0000259" key="8">
    <source>
        <dbReference type="PROSITE" id="PS51012"/>
    </source>
</evidence>
<feature type="region of interest" description="Disordered" evidence="7">
    <location>
        <begin position="1"/>
        <end position="22"/>
    </location>
</feature>
<evidence type="ECO:0000256" key="4">
    <source>
        <dbReference type="ARBA" id="ARBA00023136"/>
    </source>
</evidence>
<accession>A0A0B5HWQ6</accession>
<feature type="transmembrane region" description="Helical" evidence="6">
    <location>
        <begin position="89"/>
        <end position="111"/>
    </location>
</feature>
<dbReference type="GO" id="GO:0043190">
    <property type="term" value="C:ATP-binding cassette (ABC) transporter complex"/>
    <property type="evidence" value="ECO:0007669"/>
    <property type="project" value="InterPro"/>
</dbReference>
<dbReference type="PANTHER" id="PTHR43229">
    <property type="entry name" value="NODULATION PROTEIN J"/>
    <property type="match status" value="1"/>
</dbReference>
<evidence type="ECO:0000256" key="5">
    <source>
        <dbReference type="ARBA" id="ARBA00023251"/>
    </source>
</evidence>
<feature type="transmembrane region" description="Helical" evidence="6">
    <location>
        <begin position="132"/>
        <end position="160"/>
    </location>
</feature>
<reference evidence="9 10" key="1">
    <citation type="submission" date="2014-12" db="EMBL/GenBank/DDBJ databases">
        <title>Complete genome sequence of Streptomyces vietnamensis strain GIMV4.0001, a genetic manipulable producer of the benzoisochromanequinone antibiotic granaticin.</title>
        <authorList>
            <person name="Deng M.R."/>
            <person name="Guo J."/>
            <person name="Ma L.Y."/>
            <person name="Feng G.D."/>
            <person name="Mo C.Y."/>
            <person name="Zhu H.H."/>
        </authorList>
    </citation>
    <scope>NUCLEOTIDE SEQUENCE [LARGE SCALE GENOMIC DNA]</scope>
    <source>
        <strain evidence="10">GIMV4.0001</strain>
    </source>
</reference>
<evidence type="ECO:0000256" key="3">
    <source>
        <dbReference type="ARBA" id="ARBA00022989"/>
    </source>
</evidence>
<feature type="transmembrane region" description="Helical" evidence="6">
    <location>
        <begin position="199"/>
        <end position="219"/>
    </location>
</feature>
<proteinExistence type="inferred from homology"/>
<evidence type="ECO:0000256" key="7">
    <source>
        <dbReference type="SAM" id="MobiDB-lite"/>
    </source>
</evidence>
<comment type="similarity">
    <text evidence="6">Belongs to the ABC-2 integral membrane protein family.</text>
</comment>
<dbReference type="PANTHER" id="PTHR43229:SF2">
    <property type="entry name" value="NODULATION PROTEIN J"/>
    <property type="match status" value="1"/>
</dbReference>
<dbReference type="KEGG" id="svt:SVTN_11015"/>
<dbReference type="InterPro" id="IPR000412">
    <property type="entry name" value="ABC_2_transport"/>
</dbReference>
<comment type="subcellular location">
    <subcellularLocation>
        <location evidence="6">Cell membrane</location>
        <topology evidence="6">Multi-pass membrane protein</topology>
    </subcellularLocation>
    <subcellularLocation>
        <location evidence="1">Membrane</location>
        <topology evidence="1">Multi-pass membrane protein</topology>
    </subcellularLocation>
</comment>
<dbReference type="EMBL" id="CP010407">
    <property type="protein sequence ID" value="AJF64881.1"/>
    <property type="molecule type" value="Genomic_DNA"/>
</dbReference>
<feature type="compositionally biased region" description="Polar residues" evidence="7">
    <location>
        <begin position="1"/>
        <end position="15"/>
    </location>
</feature>
<feature type="domain" description="ABC transmembrane type-2" evidence="8">
    <location>
        <begin position="53"/>
        <end position="282"/>
    </location>
</feature>
<dbReference type="InterPro" id="IPR051784">
    <property type="entry name" value="Nod_factor_ABC_transporter"/>
</dbReference>
<keyword evidence="6" id="KW-0813">Transport</keyword>
<dbReference type="AlphaFoldDB" id="A0A0B5HWQ6"/>
<evidence type="ECO:0000256" key="1">
    <source>
        <dbReference type="ARBA" id="ARBA00004141"/>
    </source>
</evidence>
<keyword evidence="10" id="KW-1185">Reference proteome</keyword>
<dbReference type="InterPro" id="IPR013525">
    <property type="entry name" value="ABC2_TM"/>
</dbReference>
<feature type="transmembrane region" description="Helical" evidence="6">
    <location>
        <begin position="166"/>
        <end position="192"/>
    </location>
</feature>
<organism evidence="9 10">
    <name type="scientific">Streptomyces vietnamensis</name>
    <dbReference type="NCBI Taxonomy" id="362257"/>
    <lineage>
        <taxon>Bacteria</taxon>
        <taxon>Bacillati</taxon>
        <taxon>Actinomycetota</taxon>
        <taxon>Actinomycetes</taxon>
        <taxon>Kitasatosporales</taxon>
        <taxon>Streptomycetaceae</taxon>
        <taxon>Streptomyces</taxon>
    </lineage>
</organism>
<protein>
    <recommendedName>
        <fullName evidence="6">Transport permease protein</fullName>
    </recommendedName>
</protein>
<evidence type="ECO:0000256" key="2">
    <source>
        <dbReference type="ARBA" id="ARBA00022692"/>
    </source>
</evidence>
<dbReference type="PROSITE" id="PS51012">
    <property type="entry name" value="ABC_TM2"/>
    <property type="match status" value="1"/>
</dbReference>
<gene>
    <name evidence="9" type="ORF">SVTN_11015</name>
</gene>
<sequence>MSTTTVTKSPAQTGGSRPAAAPAAEGRIGLRANLRHIGALARRNALQIKQDPESMFDAVLMPIIFILLFVYVFGGAIAGKGHNDVYVNYVTPGLMAMMGMNIAMGVGTGINDDFKKGVMDRFRTMPIARSSVLIAKIVVEVGRMLIATAILLGMGFLLGLTIHTSVLHLFAAIGLSMVFGAALMWIFILLGLTMKTAQAVQGVAMLVLMPLQFGSSIFAPPTTMPGWLQTFTDYNPLSNLADAARRLINGGPVAHSVWMTLGWSVVITVITAPLAVAKFRKKT</sequence>
<dbReference type="STRING" id="362257.SVTN_11015"/>
<dbReference type="HOGENOM" id="CLU_039483_2_0_11"/>
<dbReference type="PIRSF" id="PIRSF006648">
    <property type="entry name" value="DrrB"/>
    <property type="match status" value="1"/>
</dbReference>
<dbReference type="RefSeq" id="WP_041128930.1">
    <property type="nucleotide sequence ID" value="NZ_CP010407.1"/>
</dbReference>
<dbReference type="GO" id="GO:0140359">
    <property type="term" value="F:ABC-type transporter activity"/>
    <property type="evidence" value="ECO:0007669"/>
    <property type="project" value="InterPro"/>
</dbReference>
<dbReference type="InterPro" id="IPR047817">
    <property type="entry name" value="ABC2_TM_bact-type"/>
</dbReference>
<feature type="transmembrane region" description="Helical" evidence="6">
    <location>
        <begin position="58"/>
        <end position="77"/>
    </location>
</feature>
<evidence type="ECO:0000313" key="9">
    <source>
        <dbReference type="EMBL" id="AJF64881.1"/>
    </source>
</evidence>
<evidence type="ECO:0000313" key="10">
    <source>
        <dbReference type="Proteomes" id="UP000031774"/>
    </source>
</evidence>
<keyword evidence="3 6" id="KW-1133">Transmembrane helix</keyword>
<keyword evidence="4 6" id="KW-0472">Membrane</keyword>
<evidence type="ECO:0000256" key="6">
    <source>
        <dbReference type="RuleBase" id="RU361157"/>
    </source>
</evidence>
<dbReference type="Proteomes" id="UP000031774">
    <property type="component" value="Chromosome"/>
</dbReference>
<name>A0A0B5HWQ6_9ACTN</name>
<feature type="transmembrane region" description="Helical" evidence="6">
    <location>
        <begin position="257"/>
        <end position="277"/>
    </location>
</feature>
<dbReference type="GO" id="GO:0046677">
    <property type="term" value="P:response to antibiotic"/>
    <property type="evidence" value="ECO:0007669"/>
    <property type="project" value="UniProtKB-KW"/>
</dbReference>
<keyword evidence="5" id="KW-0046">Antibiotic resistance</keyword>
<keyword evidence="2 6" id="KW-0812">Transmembrane</keyword>